<keyword evidence="1" id="KW-0547">Nucleotide-binding</keyword>
<dbReference type="InterPro" id="IPR027417">
    <property type="entry name" value="P-loop_NTPase"/>
</dbReference>
<evidence type="ECO:0000259" key="4">
    <source>
        <dbReference type="PROSITE" id="PS51192"/>
    </source>
</evidence>
<keyword evidence="7" id="KW-1185">Reference proteome</keyword>
<dbReference type="Proteomes" id="UP000824596">
    <property type="component" value="Unassembled WGS sequence"/>
</dbReference>
<evidence type="ECO:0000256" key="1">
    <source>
        <dbReference type="ARBA" id="ARBA00022741"/>
    </source>
</evidence>
<accession>A0A9P8MPH6</accession>
<dbReference type="InterPro" id="IPR001650">
    <property type="entry name" value="Helicase_C-like"/>
</dbReference>
<dbReference type="GO" id="GO:0005634">
    <property type="term" value="C:nucleus"/>
    <property type="evidence" value="ECO:0007669"/>
    <property type="project" value="TreeGrafter"/>
</dbReference>
<dbReference type="PANTHER" id="PTHR45626:SF22">
    <property type="entry name" value="DNA REPAIR PROTEIN RAD5"/>
    <property type="match status" value="1"/>
</dbReference>
<dbReference type="SUPFAM" id="SSF52540">
    <property type="entry name" value="P-loop containing nucleoside triphosphate hydrolases"/>
    <property type="match status" value="2"/>
</dbReference>
<dbReference type="AlphaFoldDB" id="A0A9P8MPH6"/>
<dbReference type="SMART" id="SM00490">
    <property type="entry name" value="HELICc"/>
    <property type="match status" value="1"/>
</dbReference>
<evidence type="ECO:0000256" key="3">
    <source>
        <dbReference type="ARBA" id="ARBA00022840"/>
    </source>
</evidence>
<keyword evidence="2" id="KW-0378">Hydrolase</keyword>
<dbReference type="GO" id="GO:0016787">
    <property type="term" value="F:hydrolase activity"/>
    <property type="evidence" value="ECO:0007669"/>
    <property type="project" value="UniProtKB-KW"/>
</dbReference>
<evidence type="ECO:0000313" key="7">
    <source>
        <dbReference type="Proteomes" id="UP000824596"/>
    </source>
</evidence>
<dbReference type="InterPro" id="IPR050628">
    <property type="entry name" value="SNF2_RAD54_helicase_TF"/>
</dbReference>
<dbReference type="InterPro" id="IPR049730">
    <property type="entry name" value="SNF2/RAD54-like_C"/>
</dbReference>
<evidence type="ECO:0000259" key="5">
    <source>
        <dbReference type="PROSITE" id="PS51194"/>
    </source>
</evidence>
<dbReference type="GO" id="GO:0008094">
    <property type="term" value="F:ATP-dependent activity, acting on DNA"/>
    <property type="evidence" value="ECO:0007669"/>
    <property type="project" value="TreeGrafter"/>
</dbReference>
<dbReference type="EMBL" id="JAIZPD010000017">
    <property type="protein sequence ID" value="KAH0958139.1"/>
    <property type="molecule type" value="Genomic_DNA"/>
</dbReference>
<evidence type="ECO:0000313" key="6">
    <source>
        <dbReference type="EMBL" id="KAH0958139.1"/>
    </source>
</evidence>
<dbReference type="GeneID" id="68359962"/>
<dbReference type="GO" id="GO:0006281">
    <property type="term" value="P:DNA repair"/>
    <property type="evidence" value="ECO:0007669"/>
    <property type="project" value="TreeGrafter"/>
</dbReference>
<dbReference type="PANTHER" id="PTHR45626">
    <property type="entry name" value="TRANSCRIPTION TERMINATION FACTOR 2-RELATED"/>
    <property type="match status" value="1"/>
</dbReference>
<dbReference type="CDD" id="cd18008">
    <property type="entry name" value="DEXDc_SHPRH-like"/>
    <property type="match status" value="1"/>
</dbReference>
<dbReference type="SMART" id="SM00487">
    <property type="entry name" value="DEXDc"/>
    <property type="match status" value="1"/>
</dbReference>
<feature type="domain" description="Helicase ATP-binding" evidence="4">
    <location>
        <begin position="287"/>
        <end position="470"/>
    </location>
</feature>
<comment type="caution">
    <text evidence="6">The sequence shown here is derived from an EMBL/GenBank/DDBJ whole genome shotgun (WGS) entry which is preliminary data.</text>
</comment>
<name>A0A9P8MPH6_9HYPO</name>
<sequence>MLPPSVKRPHAELAEAPLESTALLRGGSLELESSSLTELPSLFVSHAANHRVCYGSLYEVAAAYLAGARIPDDTSRNTRADPFMTCSVLPKDKHHVLRLGNGPDFAVLDTRTSAKLNSLNGMSCLRFEAIIDSSTVSKRHKGAKRRVTSFNLSINISGPKSAADEVATRLAKASAYLQHPHTLDAESEYYNPQLLSFSDDATTMRDLIGIGNDLSWATKRRISDEIGIILDSLTDVATECDLQPPEGLLSSLTKHQEDGVRFILQRETEAFSQQLTDKMCPGTSTSEGPQDKCYGGLIADVMGLGKTLTMLAAILQSLPSADLYGSFYDGSAAGDGCKVRTKSTLVVVSSAQLLESWLLEMQTHLVPGALDVVTFHGQHRPQDASALVSAHLILTTYATLAAEHNGLDVLHKMDWFRIVLDEAHWIRSSSTKQFRAVSSLTTSRRWCLTGTPIQNKLDDLTSLAEFLRLRPFPTRAAFQKHILGPLSQGGPDFANPLRTYLQAFCLRRTEKLLDVPKPSQDIVFLEFLPEEKNLYDRMLDQTRREIDDVVSKSDSIKKHNKLFTANLRMRMLCNLGTLSPAKPRASRLGQREDTGCERCSATDDDISMLLSSFLFCPDCGQPLHVSSPTPDFSSTRRSSIDTALEDTFACQASTPAWNEDSPPQNLFSTKLSAVMQNVAKCGPDVKHIVFSYWTSTLDPLAQLLDEGGVAYVQIDGRTSYYARSNHLKAFREEPRLTVLLMSIETGALGLNLTVANQVHIVEPQWNPSVEEQAVARALRMGQTKEVTILRYIMRNTIEENIVQLQKKKRTLARFAFDSGTEDAWGKKIEELKFVLGVESV</sequence>
<dbReference type="Pfam" id="PF00176">
    <property type="entry name" value="SNF2-rel_dom"/>
    <property type="match status" value="1"/>
</dbReference>
<dbReference type="CDD" id="cd18793">
    <property type="entry name" value="SF2_C_SNF"/>
    <property type="match status" value="1"/>
</dbReference>
<dbReference type="PROSITE" id="PS51192">
    <property type="entry name" value="HELICASE_ATP_BIND_1"/>
    <property type="match status" value="1"/>
</dbReference>
<dbReference type="GO" id="GO:0005524">
    <property type="term" value="F:ATP binding"/>
    <property type="evidence" value="ECO:0007669"/>
    <property type="project" value="UniProtKB-KW"/>
</dbReference>
<dbReference type="OrthoDB" id="448448at2759"/>
<dbReference type="Gene3D" id="3.40.50.10810">
    <property type="entry name" value="Tandem AAA-ATPase domain"/>
    <property type="match status" value="1"/>
</dbReference>
<keyword evidence="3" id="KW-0067">ATP-binding</keyword>
<dbReference type="InterPro" id="IPR000330">
    <property type="entry name" value="SNF2_N"/>
</dbReference>
<dbReference type="PROSITE" id="PS51194">
    <property type="entry name" value="HELICASE_CTER"/>
    <property type="match status" value="1"/>
</dbReference>
<reference evidence="6" key="1">
    <citation type="submission" date="2021-09" db="EMBL/GenBank/DDBJ databases">
        <title>A high-quality genome of the endoparasitic fungus Hirsutella rhossiliensis with a comparison of Hirsutella genomes reveals transposable elements contributing to genome size variation.</title>
        <authorList>
            <person name="Lin R."/>
            <person name="Jiao Y."/>
            <person name="Sun X."/>
            <person name="Ling J."/>
            <person name="Xie B."/>
            <person name="Cheng X."/>
        </authorList>
    </citation>
    <scope>NUCLEOTIDE SEQUENCE</scope>
    <source>
        <strain evidence="6">HR02</strain>
    </source>
</reference>
<dbReference type="InterPro" id="IPR014001">
    <property type="entry name" value="Helicase_ATP-bd"/>
</dbReference>
<dbReference type="RefSeq" id="XP_044715653.1">
    <property type="nucleotide sequence ID" value="XM_044869304.1"/>
</dbReference>
<feature type="domain" description="Helicase C-terminal" evidence="5">
    <location>
        <begin position="673"/>
        <end position="832"/>
    </location>
</feature>
<gene>
    <name evidence="6" type="ORF">HRG_10834</name>
</gene>
<dbReference type="Pfam" id="PF00271">
    <property type="entry name" value="Helicase_C"/>
    <property type="match status" value="1"/>
</dbReference>
<organism evidence="6 7">
    <name type="scientific">Hirsutella rhossiliensis</name>
    <dbReference type="NCBI Taxonomy" id="111463"/>
    <lineage>
        <taxon>Eukaryota</taxon>
        <taxon>Fungi</taxon>
        <taxon>Dikarya</taxon>
        <taxon>Ascomycota</taxon>
        <taxon>Pezizomycotina</taxon>
        <taxon>Sordariomycetes</taxon>
        <taxon>Hypocreomycetidae</taxon>
        <taxon>Hypocreales</taxon>
        <taxon>Ophiocordycipitaceae</taxon>
        <taxon>Hirsutella</taxon>
    </lineage>
</organism>
<dbReference type="InterPro" id="IPR038718">
    <property type="entry name" value="SNF2-like_sf"/>
</dbReference>
<proteinExistence type="predicted"/>
<protein>
    <submittedName>
        <fullName evidence="6">Type III restriction enzyme, res subunit domain-containing protein</fullName>
    </submittedName>
</protein>
<dbReference type="Gene3D" id="3.40.50.300">
    <property type="entry name" value="P-loop containing nucleotide triphosphate hydrolases"/>
    <property type="match status" value="1"/>
</dbReference>
<evidence type="ECO:0000256" key="2">
    <source>
        <dbReference type="ARBA" id="ARBA00022801"/>
    </source>
</evidence>